<dbReference type="OrthoDB" id="9429601at2"/>
<protein>
    <submittedName>
        <fullName evidence="2">Uncharacterized protein</fullName>
    </submittedName>
</protein>
<dbReference type="AlphaFoldDB" id="A0A1M7NUQ1"/>
<name>A0A1M7NUQ1_9BURK</name>
<sequence>MSQERISVDDLLQKQAAPPQLLVTIEALTEPDLVKVTPFNSGARCACNTALKIRKEAIDWVKPTDQTHECCGKQLIVVEIGLKDATLADVLGQLAANAQARSLPTPEQAQAYFQDNMPPAGAARPRRPMAKRPPGRNERPLGPVGIWDPEEGSSGVGEQNTCEEAFKYCNYWCKFFGKSYPSGIARCLCNCQNDYWRCGDPNTFIPIDCDQL</sequence>
<gene>
    <name evidence="2" type="ORF">SAMN05192549_104197</name>
</gene>
<proteinExistence type="predicted"/>
<organism evidence="2 3">
    <name type="scientific">Duganella sacchari</name>
    <dbReference type="NCBI Taxonomy" id="551987"/>
    <lineage>
        <taxon>Bacteria</taxon>
        <taxon>Pseudomonadati</taxon>
        <taxon>Pseudomonadota</taxon>
        <taxon>Betaproteobacteria</taxon>
        <taxon>Burkholderiales</taxon>
        <taxon>Oxalobacteraceae</taxon>
        <taxon>Telluria group</taxon>
        <taxon>Duganella</taxon>
    </lineage>
</organism>
<evidence type="ECO:0000256" key="1">
    <source>
        <dbReference type="SAM" id="MobiDB-lite"/>
    </source>
</evidence>
<dbReference type="Proteomes" id="UP000184339">
    <property type="component" value="Unassembled WGS sequence"/>
</dbReference>
<feature type="compositionally biased region" description="Basic residues" evidence="1">
    <location>
        <begin position="124"/>
        <end position="134"/>
    </location>
</feature>
<dbReference type="EMBL" id="FRCX01000004">
    <property type="protein sequence ID" value="SHN07777.1"/>
    <property type="molecule type" value="Genomic_DNA"/>
</dbReference>
<accession>A0A1M7NUQ1</accession>
<evidence type="ECO:0000313" key="2">
    <source>
        <dbReference type="EMBL" id="SHN07777.1"/>
    </source>
</evidence>
<evidence type="ECO:0000313" key="3">
    <source>
        <dbReference type="Proteomes" id="UP000184339"/>
    </source>
</evidence>
<dbReference type="RefSeq" id="WP_139260465.1">
    <property type="nucleotide sequence ID" value="NZ_FRCX01000004.1"/>
</dbReference>
<reference evidence="3" key="1">
    <citation type="submission" date="2016-11" db="EMBL/GenBank/DDBJ databases">
        <authorList>
            <person name="Varghese N."/>
            <person name="Submissions S."/>
        </authorList>
    </citation>
    <scope>NUCLEOTIDE SEQUENCE [LARGE SCALE GENOMIC DNA]</scope>
    <source>
        <strain evidence="3">Sac-22</strain>
    </source>
</reference>
<feature type="region of interest" description="Disordered" evidence="1">
    <location>
        <begin position="117"/>
        <end position="153"/>
    </location>
</feature>
<keyword evidence="3" id="KW-1185">Reference proteome</keyword>